<evidence type="ECO:0000313" key="3">
    <source>
        <dbReference type="Proteomes" id="UP001283361"/>
    </source>
</evidence>
<feature type="region of interest" description="Disordered" evidence="1">
    <location>
        <begin position="123"/>
        <end position="142"/>
    </location>
</feature>
<dbReference type="EMBL" id="JAWDGP010004824">
    <property type="protein sequence ID" value="KAK3761848.1"/>
    <property type="molecule type" value="Genomic_DNA"/>
</dbReference>
<gene>
    <name evidence="2" type="ORF">RRG08_053825</name>
</gene>
<evidence type="ECO:0000313" key="2">
    <source>
        <dbReference type="EMBL" id="KAK3761848.1"/>
    </source>
</evidence>
<dbReference type="Proteomes" id="UP001283361">
    <property type="component" value="Unassembled WGS sequence"/>
</dbReference>
<evidence type="ECO:0000256" key="1">
    <source>
        <dbReference type="SAM" id="MobiDB-lite"/>
    </source>
</evidence>
<sequence length="142" mass="15015">MSDDIKTGSPQAECSGTPHTLMTVWQNRLQALKSLVPLPTPHLVTAQLKLQALRLVPLLTPGDDSKTASPQASAVPLLTPGDDSKTASPQSSATPHTWLEQCDSSHLVTTVKLQALRLVPLLTPGDDSKTASPQASAAPHTW</sequence>
<keyword evidence="3" id="KW-1185">Reference proteome</keyword>
<dbReference type="AlphaFoldDB" id="A0AAE1D9Z4"/>
<comment type="caution">
    <text evidence="2">The sequence shown here is derived from an EMBL/GenBank/DDBJ whole genome shotgun (WGS) entry which is preliminary data.</text>
</comment>
<name>A0AAE1D9Z4_9GAST</name>
<feature type="region of interest" description="Disordered" evidence="1">
    <location>
        <begin position="60"/>
        <end position="98"/>
    </location>
</feature>
<reference evidence="2" key="1">
    <citation type="journal article" date="2023" name="G3 (Bethesda)">
        <title>A reference genome for the long-term kleptoplast-retaining sea slug Elysia crispata morphotype clarki.</title>
        <authorList>
            <person name="Eastman K.E."/>
            <person name="Pendleton A.L."/>
            <person name="Shaikh M.A."/>
            <person name="Suttiyut T."/>
            <person name="Ogas R."/>
            <person name="Tomko P."/>
            <person name="Gavelis G."/>
            <person name="Widhalm J.R."/>
            <person name="Wisecaver J.H."/>
        </authorList>
    </citation>
    <scope>NUCLEOTIDE SEQUENCE</scope>
    <source>
        <strain evidence="2">ECLA1</strain>
    </source>
</reference>
<feature type="compositionally biased region" description="Polar residues" evidence="1">
    <location>
        <begin position="86"/>
        <end position="95"/>
    </location>
</feature>
<organism evidence="2 3">
    <name type="scientific">Elysia crispata</name>
    <name type="common">lettuce slug</name>
    <dbReference type="NCBI Taxonomy" id="231223"/>
    <lineage>
        <taxon>Eukaryota</taxon>
        <taxon>Metazoa</taxon>
        <taxon>Spiralia</taxon>
        <taxon>Lophotrochozoa</taxon>
        <taxon>Mollusca</taxon>
        <taxon>Gastropoda</taxon>
        <taxon>Heterobranchia</taxon>
        <taxon>Euthyneura</taxon>
        <taxon>Panpulmonata</taxon>
        <taxon>Sacoglossa</taxon>
        <taxon>Placobranchoidea</taxon>
        <taxon>Plakobranchidae</taxon>
        <taxon>Elysia</taxon>
    </lineage>
</organism>
<protein>
    <submittedName>
        <fullName evidence="2">Uncharacterized protein</fullName>
    </submittedName>
</protein>
<proteinExistence type="predicted"/>
<accession>A0AAE1D9Z4</accession>